<name>A0A0F9NHU8_9ZZZZ</name>
<gene>
    <name evidence="2" type="ORF">LCGC14_1025380</name>
</gene>
<protein>
    <recommendedName>
        <fullName evidence="1">Phage conserved hypothetical protein C-terminal domain-containing protein</fullName>
    </recommendedName>
</protein>
<dbReference type="EMBL" id="LAZR01004123">
    <property type="protein sequence ID" value="KKN11547.1"/>
    <property type="molecule type" value="Genomic_DNA"/>
</dbReference>
<dbReference type="Pfam" id="PF09524">
    <property type="entry name" value="Phg_2220_C"/>
    <property type="match status" value="1"/>
</dbReference>
<dbReference type="InterPro" id="IPR011741">
    <property type="entry name" value="Phg_2220_C"/>
</dbReference>
<feature type="domain" description="Phage conserved hypothetical protein C-terminal" evidence="1">
    <location>
        <begin position="19"/>
        <end position="90"/>
    </location>
</feature>
<comment type="caution">
    <text evidence="2">The sequence shown here is derived from an EMBL/GenBank/DDBJ whole genome shotgun (WGS) entry which is preliminary data.</text>
</comment>
<sequence length="133" mass="15821">MNAIERRKQERIQICAEAIKHLNEKADRLFKPDTRAILMLFTAEWSHQYGIKQYKGVIDYLVLKWKGNPEMEQYLRPATIFGPEKFPEYLAEARSLIYHQIRKNRLIPFIKYSPVHRSELNSLTAFKNYDPHG</sequence>
<organism evidence="2">
    <name type="scientific">marine sediment metagenome</name>
    <dbReference type="NCBI Taxonomy" id="412755"/>
    <lineage>
        <taxon>unclassified sequences</taxon>
        <taxon>metagenomes</taxon>
        <taxon>ecological metagenomes</taxon>
    </lineage>
</organism>
<evidence type="ECO:0000313" key="2">
    <source>
        <dbReference type="EMBL" id="KKN11547.1"/>
    </source>
</evidence>
<accession>A0A0F9NHU8</accession>
<reference evidence="2" key="1">
    <citation type="journal article" date="2015" name="Nature">
        <title>Complex archaea that bridge the gap between prokaryotes and eukaryotes.</title>
        <authorList>
            <person name="Spang A."/>
            <person name="Saw J.H."/>
            <person name="Jorgensen S.L."/>
            <person name="Zaremba-Niedzwiedzka K."/>
            <person name="Martijn J."/>
            <person name="Lind A.E."/>
            <person name="van Eijk R."/>
            <person name="Schleper C."/>
            <person name="Guy L."/>
            <person name="Ettema T.J."/>
        </authorList>
    </citation>
    <scope>NUCLEOTIDE SEQUENCE</scope>
</reference>
<proteinExistence type="predicted"/>
<evidence type="ECO:0000259" key="1">
    <source>
        <dbReference type="Pfam" id="PF09524"/>
    </source>
</evidence>
<dbReference type="AlphaFoldDB" id="A0A0F9NHU8"/>